<dbReference type="Pfam" id="PF00172">
    <property type="entry name" value="Zn_clus"/>
    <property type="match status" value="1"/>
</dbReference>
<dbReference type="GO" id="GO:0005634">
    <property type="term" value="C:nucleus"/>
    <property type="evidence" value="ECO:0007669"/>
    <property type="project" value="UniProtKB-SubCell"/>
</dbReference>
<evidence type="ECO:0000256" key="3">
    <source>
        <dbReference type="ARBA" id="ARBA00023015"/>
    </source>
</evidence>
<dbReference type="GO" id="GO:0000981">
    <property type="term" value="F:DNA-binding transcription factor activity, RNA polymerase II-specific"/>
    <property type="evidence" value="ECO:0007669"/>
    <property type="project" value="InterPro"/>
</dbReference>
<dbReference type="GO" id="GO:0006351">
    <property type="term" value="P:DNA-templated transcription"/>
    <property type="evidence" value="ECO:0007669"/>
    <property type="project" value="InterPro"/>
</dbReference>
<dbReference type="SUPFAM" id="SSF57701">
    <property type="entry name" value="Zn2/Cys6 DNA-binding domain"/>
    <property type="match status" value="1"/>
</dbReference>
<dbReference type="Pfam" id="PF04082">
    <property type="entry name" value="Fungal_trans"/>
    <property type="match status" value="1"/>
</dbReference>
<dbReference type="CDD" id="cd12148">
    <property type="entry name" value="fungal_TF_MHR"/>
    <property type="match status" value="1"/>
</dbReference>
<evidence type="ECO:0000313" key="8">
    <source>
        <dbReference type="EMBL" id="EYE95804.1"/>
    </source>
</evidence>
<dbReference type="PROSITE" id="PS50048">
    <property type="entry name" value="ZN2_CY6_FUNGAL_2"/>
    <property type="match status" value="1"/>
</dbReference>
<comment type="subcellular location">
    <subcellularLocation>
        <location evidence="1">Nucleus</location>
    </subcellularLocation>
</comment>
<dbReference type="EMBL" id="KK088420">
    <property type="protein sequence ID" value="EYE95804.1"/>
    <property type="molecule type" value="Genomic_DNA"/>
</dbReference>
<keyword evidence="6" id="KW-0539">Nucleus</keyword>
<evidence type="ECO:0000313" key="9">
    <source>
        <dbReference type="Proteomes" id="UP000019804"/>
    </source>
</evidence>
<dbReference type="AlphaFoldDB" id="A0A017SGL7"/>
<dbReference type="Gene3D" id="4.10.240.10">
    <property type="entry name" value="Zn(2)-C6 fungal-type DNA-binding domain"/>
    <property type="match status" value="1"/>
</dbReference>
<keyword evidence="3" id="KW-0805">Transcription regulation</keyword>
<name>A0A017SGL7_ASPRC</name>
<evidence type="ECO:0000256" key="1">
    <source>
        <dbReference type="ARBA" id="ARBA00004123"/>
    </source>
</evidence>
<dbReference type="SMART" id="SM00066">
    <property type="entry name" value="GAL4"/>
    <property type="match status" value="1"/>
</dbReference>
<dbReference type="Proteomes" id="UP000019804">
    <property type="component" value="Unassembled WGS sequence"/>
</dbReference>
<evidence type="ECO:0000256" key="5">
    <source>
        <dbReference type="ARBA" id="ARBA00023163"/>
    </source>
</evidence>
<dbReference type="InterPro" id="IPR001138">
    <property type="entry name" value="Zn2Cys6_DnaBD"/>
</dbReference>
<dbReference type="CDD" id="cd00067">
    <property type="entry name" value="GAL4"/>
    <property type="match status" value="1"/>
</dbReference>
<dbReference type="GeneID" id="63701424"/>
<dbReference type="HOGENOM" id="CLU_015161_0_0_1"/>
<dbReference type="InterPro" id="IPR007219">
    <property type="entry name" value="XnlR_reg_dom"/>
</dbReference>
<dbReference type="STRING" id="1388766.A0A017SGL7"/>
<dbReference type="InterPro" id="IPR050815">
    <property type="entry name" value="TF_fung"/>
</dbReference>
<reference evidence="9" key="1">
    <citation type="journal article" date="2014" name="Nat. Commun.">
        <title>Genomic adaptations of the halophilic Dead Sea filamentous fungus Eurotium rubrum.</title>
        <authorList>
            <person name="Kis-Papo T."/>
            <person name="Weig A.R."/>
            <person name="Riley R."/>
            <person name="Persoh D."/>
            <person name="Salamov A."/>
            <person name="Sun H."/>
            <person name="Lipzen A."/>
            <person name="Wasser S.P."/>
            <person name="Rambold G."/>
            <person name="Grigoriev I.V."/>
            <person name="Nevo E."/>
        </authorList>
    </citation>
    <scope>NUCLEOTIDE SEQUENCE [LARGE SCALE GENOMIC DNA]</scope>
    <source>
        <strain evidence="9">CBS 135680</strain>
    </source>
</reference>
<organism evidence="8 9">
    <name type="scientific">Aspergillus ruber (strain CBS 135680)</name>
    <dbReference type="NCBI Taxonomy" id="1388766"/>
    <lineage>
        <taxon>Eukaryota</taxon>
        <taxon>Fungi</taxon>
        <taxon>Dikarya</taxon>
        <taxon>Ascomycota</taxon>
        <taxon>Pezizomycotina</taxon>
        <taxon>Eurotiomycetes</taxon>
        <taxon>Eurotiomycetidae</taxon>
        <taxon>Eurotiales</taxon>
        <taxon>Aspergillaceae</taxon>
        <taxon>Aspergillus</taxon>
        <taxon>Aspergillus subgen. Aspergillus</taxon>
    </lineage>
</organism>
<dbReference type="PANTHER" id="PTHR47338">
    <property type="entry name" value="ZN(II)2CYS6 TRANSCRIPTION FACTOR (EUROFUNG)-RELATED"/>
    <property type="match status" value="1"/>
</dbReference>
<evidence type="ECO:0000256" key="4">
    <source>
        <dbReference type="ARBA" id="ARBA00023125"/>
    </source>
</evidence>
<dbReference type="PANTHER" id="PTHR47338:SF4">
    <property type="entry name" value="ZN(II)2CYS6 TRANSCRIPTION FACTOR (EUROFUNG)"/>
    <property type="match status" value="1"/>
</dbReference>
<keyword evidence="5" id="KW-0804">Transcription</keyword>
<dbReference type="GO" id="GO:0008270">
    <property type="term" value="F:zinc ion binding"/>
    <property type="evidence" value="ECO:0007669"/>
    <property type="project" value="InterPro"/>
</dbReference>
<evidence type="ECO:0000259" key="7">
    <source>
        <dbReference type="PROSITE" id="PS50048"/>
    </source>
</evidence>
<evidence type="ECO:0000256" key="2">
    <source>
        <dbReference type="ARBA" id="ARBA00022723"/>
    </source>
</evidence>
<gene>
    <name evidence="8" type="ORF">EURHEDRAFT_514745</name>
</gene>
<dbReference type="RefSeq" id="XP_040639492.1">
    <property type="nucleotide sequence ID" value="XM_040786300.1"/>
</dbReference>
<sequence length="669" mass="74777">MYMALEPLHGGSIKRIRQACANCRHKKTKCSGERPICFHCRRNRLACVYEAYSTTVGDANPPAPPPSAIANNPNNAELLQRISTIESRLAELSGRTARSNENDFPDFTISGEHSPPLNNATDAGVFSTIPNSPIDYSSFPPPPVLRSVIDTYFDHVHNKPYSYFQEASFRQKLEANSLPRCLVLAVLSSSVRFSTHEYYVGKKHEASEKYSRESWLSVLTEHLTVEDSLNVHVVQTVNLLAIVDYTAGRVSSGWLKIGLAARISQDLHLMTEPDKWLSYAEQEEQRRAFWSAYLVDKLISCGRSRPLVIMDEDCTVQLPCDEQTFSRGEWKKTNTLDQLLNWKTELIESPSGFALVILMASIFGRCTRYVHQNQKPDEIPPWDTKSEFAAINSSLLLLESYSKIGTQPISETIQQAGQSYTNVDGQQIGHSIFAHTLFHLCHCLLNHPFLVRLRLKPFGSKAPPSFPARALQVGCDHAKQLMDLLLDATESGYRIESSFYAYCIAVAGGIHSLASHFEHQSTARRQSGILHYFSRSLDALERLANFWVHAANMAVRLREFHGISHRFASLLDPMCLTDNLDPACEQICWSMIDYAILGADPYKKPLMPRTGISNLPSPSSWDLGSGVLGTEPSRFEATNPDIFSGLTPTMRLNEAEYLLNCSPGTDGLA</sequence>
<keyword evidence="9" id="KW-1185">Reference proteome</keyword>
<keyword evidence="4" id="KW-0238">DNA-binding</keyword>
<dbReference type="SMART" id="SM00906">
    <property type="entry name" value="Fungal_trans"/>
    <property type="match status" value="1"/>
</dbReference>
<dbReference type="PROSITE" id="PS00463">
    <property type="entry name" value="ZN2_CY6_FUNGAL_1"/>
    <property type="match status" value="1"/>
</dbReference>
<dbReference type="InterPro" id="IPR036864">
    <property type="entry name" value="Zn2-C6_fun-type_DNA-bd_sf"/>
</dbReference>
<accession>A0A017SGL7</accession>
<dbReference type="OrthoDB" id="424974at2759"/>
<protein>
    <submittedName>
        <fullName evidence="8">Putative Zn(II)2Cys6 transcription factor</fullName>
    </submittedName>
</protein>
<dbReference type="GO" id="GO:0003677">
    <property type="term" value="F:DNA binding"/>
    <property type="evidence" value="ECO:0007669"/>
    <property type="project" value="UniProtKB-KW"/>
</dbReference>
<proteinExistence type="predicted"/>
<feature type="domain" description="Zn(2)-C6 fungal-type" evidence="7">
    <location>
        <begin position="19"/>
        <end position="49"/>
    </location>
</feature>
<keyword evidence="2" id="KW-0479">Metal-binding</keyword>
<evidence type="ECO:0000256" key="6">
    <source>
        <dbReference type="ARBA" id="ARBA00023242"/>
    </source>
</evidence>